<evidence type="ECO:0000313" key="2">
    <source>
        <dbReference type="EMBL" id="MFG6111571.1"/>
    </source>
</evidence>
<keyword evidence="3" id="KW-1185">Reference proteome</keyword>
<name>A0ABW7D2X5_9GAMM</name>
<protein>
    <submittedName>
        <fullName evidence="2">Aspartyl protease family protein</fullName>
    </submittedName>
</protein>
<gene>
    <name evidence="2" type="ORF">ACEU0G_001910</name>
</gene>
<dbReference type="RefSeq" id="WP_259210142.1">
    <property type="nucleotide sequence ID" value="NZ_JBHGCJ010000023.1"/>
</dbReference>
<dbReference type="Proteomes" id="UP001605261">
    <property type="component" value="Unassembled WGS sequence"/>
</dbReference>
<feature type="signal peptide" evidence="1">
    <location>
        <begin position="1"/>
        <end position="19"/>
    </location>
</feature>
<dbReference type="Gene3D" id="2.40.70.10">
    <property type="entry name" value="Acid Proteases"/>
    <property type="match status" value="2"/>
</dbReference>
<dbReference type="EMBL" id="JBHGCJ010000023">
    <property type="protein sequence ID" value="MFG6111571.1"/>
    <property type="molecule type" value="Genomic_DNA"/>
</dbReference>
<comment type="caution">
    <text evidence="2">The sequence shown here is derived from an EMBL/GenBank/DDBJ whole genome shotgun (WGS) entry which is preliminary data.</text>
</comment>
<sequence length="305" mass="32226">MRITPLLALACLATLPAQAATATHEIPMWMQGGHPTVAVRLGDSVEPLHFVIDSAAGATVMDQATARRLGLDDPDAAGVEVEGATDSSAVLRRTRSTRWQVGTLSFEAATMQTDLSRLGKDGRRIDGILGNDVTNRFDTTFDIAGQRVLLQPPGPMPADAGCVANAVPVRDASMQRFGFIPVQLGSTAVEAIAVVDTGAAQTVLNSAAASALGLRTDGSDARVRVREKGTRGLGDRVMETWLATLPGLRMGRWQHAPLEVRISELPVFASLGLKERPALILGADAMADTRVQMGSGAAWICLRRG</sequence>
<keyword evidence="2" id="KW-0378">Hydrolase</keyword>
<evidence type="ECO:0000256" key="1">
    <source>
        <dbReference type="SAM" id="SignalP"/>
    </source>
</evidence>
<accession>A0ABW7D2X5</accession>
<keyword evidence="1" id="KW-0732">Signal</keyword>
<organism evidence="2 3">
    <name type="scientific">Stenotrophomonas nematodicola</name>
    <dbReference type="NCBI Taxonomy" id="2656746"/>
    <lineage>
        <taxon>Bacteria</taxon>
        <taxon>Pseudomonadati</taxon>
        <taxon>Pseudomonadota</taxon>
        <taxon>Gammaproteobacteria</taxon>
        <taxon>Lysobacterales</taxon>
        <taxon>Lysobacteraceae</taxon>
        <taxon>Stenotrophomonas</taxon>
    </lineage>
</organism>
<reference evidence="2 3" key="1">
    <citation type="submission" date="2024-09" db="EMBL/GenBank/DDBJ databases">
        <authorList>
            <consortium name="All-Russian atlas of soil microorganisms"/>
            <consortium name="as a basis for the search for new antimicrobial producers and enzymes with unique properties"/>
            <person name="Sokolova E.A."/>
            <person name="Voronina E.N."/>
        </authorList>
    </citation>
    <scope>NUCLEOTIDE SEQUENCE [LARGE SCALE GENOMIC DNA]</scope>
    <source>
        <strain evidence="2 3">AF-22b-331.1</strain>
    </source>
</reference>
<dbReference type="Pfam" id="PF13650">
    <property type="entry name" value="Asp_protease_2"/>
    <property type="match status" value="2"/>
</dbReference>
<evidence type="ECO:0000313" key="3">
    <source>
        <dbReference type="Proteomes" id="UP001605261"/>
    </source>
</evidence>
<dbReference type="GO" id="GO:0008233">
    <property type="term" value="F:peptidase activity"/>
    <property type="evidence" value="ECO:0007669"/>
    <property type="project" value="UniProtKB-KW"/>
</dbReference>
<dbReference type="SUPFAM" id="SSF50630">
    <property type="entry name" value="Acid proteases"/>
    <property type="match status" value="1"/>
</dbReference>
<dbReference type="GO" id="GO:0006508">
    <property type="term" value="P:proteolysis"/>
    <property type="evidence" value="ECO:0007669"/>
    <property type="project" value="UniProtKB-KW"/>
</dbReference>
<dbReference type="InterPro" id="IPR021109">
    <property type="entry name" value="Peptidase_aspartic_dom_sf"/>
</dbReference>
<proteinExistence type="predicted"/>
<keyword evidence="2" id="KW-0645">Protease</keyword>
<feature type="chain" id="PRO_5046166521" evidence="1">
    <location>
        <begin position="20"/>
        <end position="305"/>
    </location>
</feature>